<feature type="domain" description="RecC C-terminal" evidence="11">
    <location>
        <begin position="807"/>
        <end position="1024"/>
    </location>
</feature>
<dbReference type="SUPFAM" id="SSF52980">
    <property type="entry name" value="Restriction endonuclease-like"/>
    <property type="match status" value="1"/>
</dbReference>
<protein>
    <recommendedName>
        <fullName evidence="10">RecBCD enzyme subunit RecC</fullName>
    </recommendedName>
    <alternativeName>
        <fullName evidence="10">Exonuclease V subunit RecC</fullName>
        <shortName evidence="10">ExoV subunit RecC</shortName>
    </alternativeName>
    <alternativeName>
        <fullName evidence="10">Helicase/nuclease RecBCD subunit RecC</fullName>
    </alternativeName>
</protein>
<dbReference type="SUPFAM" id="SSF52540">
    <property type="entry name" value="P-loop containing nucleoside triphosphate hydrolases"/>
    <property type="match status" value="2"/>
</dbReference>
<keyword evidence="9 10" id="KW-0234">DNA repair</keyword>
<organism evidence="12 13">
    <name type="scientific">Pseudoalteromonas fenneropenaei</name>
    <dbReference type="NCBI Taxonomy" id="1737459"/>
    <lineage>
        <taxon>Bacteria</taxon>
        <taxon>Pseudomonadati</taxon>
        <taxon>Pseudomonadota</taxon>
        <taxon>Gammaproteobacteria</taxon>
        <taxon>Alteromonadales</taxon>
        <taxon>Pseudoalteromonadaceae</taxon>
        <taxon>Pseudoalteromonas</taxon>
    </lineage>
</organism>
<evidence type="ECO:0000256" key="5">
    <source>
        <dbReference type="ARBA" id="ARBA00022806"/>
    </source>
</evidence>
<dbReference type="PIRSF" id="PIRSF000980">
    <property type="entry name" value="RecC"/>
    <property type="match status" value="1"/>
</dbReference>
<dbReference type="InterPro" id="IPR027417">
    <property type="entry name" value="P-loop_NTPase"/>
</dbReference>
<evidence type="ECO:0000256" key="3">
    <source>
        <dbReference type="ARBA" id="ARBA00022763"/>
    </source>
</evidence>
<evidence type="ECO:0000256" key="9">
    <source>
        <dbReference type="ARBA" id="ARBA00023204"/>
    </source>
</evidence>
<reference evidence="13" key="1">
    <citation type="journal article" date="2019" name="Int. J. Syst. Evol. Microbiol.">
        <title>The Global Catalogue of Microorganisms (GCM) 10K type strain sequencing project: providing services to taxonomists for standard genome sequencing and annotation.</title>
        <authorList>
            <consortium name="The Broad Institute Genomics Platform"/>
            <consortium name="The Broad Institute Genome Sequencing Center for Infectious Disease"/>
            <person name="Wu L."/>
            <person name="Ma J."/>
        </authorList>
    </citation>
    <scope>NUCLEOTIDE SEQUENCE [LARGE SCALE GENOMIC DNA]</scope>
    <source>
        <strain evidence="13">KCTC 42730</strain>
    </source>
</reference>
<name>A0ABV7CPZ2_9GAMM</name>
<evidence type="ECO:0000256" key="1">
    <source>
        <dbReference type="ARBA" id="ARBA00022722"/>
    </source>
</evidence>
<keyword evidence="5 10" id="KW-0347">Helicase</keyword>
<sequence>MLRIIQSNRMENLQAHLNALLQVAPLDNPFSKEVVLVQSPGMSQWLKIGLCEALGIAAQVDFPLPSSFIWGLYQKLLPDVPAESAFNKPNMAWKLYNLLPDCIAQPQYEALQNYLNDDVDGVKRFLLCEKIADVFDQYLMYRPAWLSLWQAGQDTLPDVDISLAPWQPDLWRRLIVYTEQLGQSHYHRANMHELLLAALSADKVIELPERITLFGISALPPSQLQIFTALATRCEVLLYLFNPSEHYWGDVVDEKLRAKLLARYTKAPVLNALAGQHLQVGNPLLSSWGKLGRDYLEQLVQLDAQWLDYFATDFDNNLLQTVQREIYDLAFKGESQVDDSHWYVNDVGRFALADEDQSIRFQDCHTALREVECLHDYLLDCLHQDPSLTPKDIIVMMPDVGQYSPYIEAVFGGARGNRQLPYAIADLAIAQERPILQSFVSLVNLPFSRFQRSDVLDLLAVDAIASRFELSSDEFAQLNYWLDRASVKWGIDGEHKQEYQLPTIALNTWWQGLNKLLLGVALADESIAYNGLYPLDEVEGMASATLSKLIAFIGQLIAFKAQLAKPDTLRNKASLLRTLQQAFYDAEHEDSWDLMQIQQVIDELEKHYDNGDNCAPIAAKTLAYLVEQGLKEKGVGQRFLVGSVNFCTLMPMRAVPFKVVCLLGMNDSDYPRQVQPLGFDLVASSIRQKGDRSRKLDDRYLFLEALLSARKRFYLSYIGRSCFNNEPQVPSVLVSELVEYIDRVFYLPTNPAQRPSHSLTWQAPLQPFDNKHYQAGPWHSFNPIWHWQLAPQVATEERSALPVELPSELEISQWLRGVLAPQALYYQATLGVKLQPIAQQSDDDEPFALDALDRYQYLQQLLDNDLAAHPINPAQWLQQGRLGQSQVGVIQLATMQQRVAAMASIIKPFIAEPQAPLEVRLQIGGTTLVGWLDKLYGRHQVFYRSASVKAKDLIRGFIYHCLAGVVAEPVTTLVIGLDSRFEFAALDKATCQHYLSTWLTFYHQALSAPQPFFANSSYEYAKTQDLQKAQLKFEGGQYIGLGDSEDPYVALCFKEFSEFSEPFMAQSELLLTDLVRLATEIPHADT</sequence>
<dbReference type="Gene3D" id="1.10.10.990">
    <property type="match status" value="1"/>
</dbReference>
<dbReference type="Gene3D" id="1.10.10.160">
    <property type="match status" value="1"/>
</dbReference>
<dbReference type="RefSeq" id="WP_377128273.1">
    <property type="nucleotide sequence ID" value="NZ_JBHRSD010000046.1"/>
</dbReference>
<evidence type="ECO:0000313" key="13">
    <source>
        <dbReference type="Proteomes" id="UP001595453"/>
    </source>
</evidence>
<dbReference type="PANTHER" id="PTHR30591:SF1">
    <property type="entry name" value="RECBCD ENZYME SUBUNIT RECC"/>
    <property type="match status" value="1"/>
</dbReference>
<dbReference type="Pfam" id="PF04257">
    <property type="entry name" value="Exonuc_V_gamma"/>
    <property type="match status" value="1"/>
</dbReference>
<evidence type="ECO:0000256" key="7">
    <source>
        <dbReference type="ARBA" id="ARBA00022840"/>
    </source>
</evidence>
<evidence type="ECO:0000256" key="2">
    <source>
        <dbReference type="ARBA" id="ARBA00022741"/>
    </source>
</evidence>
<evidence type="ECO:0000259" key="11">
    <source>
        <dbReference type="Pfam" id="PF17946"/>
    </source>
</evidence>
<dbReference type="Gene3D" id="3.40.50.10930">
    <property type="match status" value="1"/>
</dbReference>
<dbReference type="NCBIfam" id="TIGR01450">
    <property type="entry name" value="recC"/>
    <property type="match status" value="1"/>
</dbReference>
<keyword evidence="7 10" id="KW-0067">ATP-binding</keyword>
<gene>
    <name evidence="10 12" type="primary">recC</name>
    <name evidence="12" type="ORF">ACFOEE_19160</name>
</gene>
<evidence type="ECO:0000256" key="4">
    <source>
        <dbReference type="ARBA" id="ARBA00022801"/>
    </source>
</evidence>
<evidence type="ECO:0000256" key="10">
    <source>
        <dbReference type="HAMAP-Rule" id="MF_01486"/>
    </source>
</evidence>
<keyword evidence="3 10" id="KW-0227">DNA damage</keyword>
<comment type="miscellaneous">
    <text evidence="10">In the RecBCD complex, RecB has a slow 3'-5' helicase, an exonuclease activity and loads RecA onto ssDNA, RecD has a fast 5'-3' helicase activity, while RecC stimulates the ATPase and processivity of the RecB helicase and contributes to recognition of the Chi site.</text>
</comment>
<accession>A0ABV7CPZ2</accession>
<dbReference type="Gene3D" id="3.40.50.300">
    <property type="entry name" value="P-loop containing nucleotide triphosphate hydrolases"/>
    <property type="match status" value="2"/>
</dbReference>
<dbReference type="HAMAP" id="MF_01486">
    <property type="entry name" value="RecC"/>
    <property type="match status" value="1"/>
</dbReference>
<dbReference type="InterPro" id="IPR006697">
    <property type="entry name" value="RecC"/>
</dbReference>
<keyword evidence="1 10" id="KW-0540">Nuclease</keyword>
<evidence type="ECO:0000313" key="12">
    <source>
        <dbReference type="EMBL" id="MFC3034626.1"/>
    </source>
</evidence>
<keyword evidence="2 10" id="KW-0547">Nucleotide-binding</keyword>
<dbReference type="GO" id="GO:0008854">
    <property type="term" value="F:exodeoxyribonuclease V activity"/>
    <property type="evidence" value="ECO:0007669"/>
    <property type="project" value="UniProtKB-EC"/>
</dbReference>
<keyword evidence="4 10" id="KW-0378">Hydrolase</keyword>
<keyword evidence="13" id="KW-1185">Reference proteome</keyword>
<comment type="caution">
    <text evidence="12">The sequence shown here is derived from an EMBL/GenBank/DDBJ whole genome shotgun (WGS) entry which is preliminary data.</text>
</comment>
<keyword evidence="8 10" id="KW-0238">DNA-binding</keyword>
<keyword evidence="6 10" id="KW-0269">Exonuclease</keyword>
<comment type="similarity">
    <text evidence="10">Belongs to the RecC family.</text>
</comment>
<dbReference type="InterPro" id="IPR011335">
    <property type="entry name" value="Restrct_endonuc-II-like"/>
</dbReference>
<comment type="subunit">
    <text evidence="10">Heterotrimer of RecB, RecC and RecD. All subunits contribute to DNA-binding.</text>
</comment>
<evidence type="ECO:0000256" key="6">
    <source>
        <dbReference type="ARBA" id="ARBA00022839"/>
    </source>
</evidence>
<dbReference type="InterPro" id="IPR041500">
    <property type="entry name" value="RecC_C"/>
</dbReference>
<comment type="function">
    <text evidence="10">A helicase/nuclease that prepares dsDNA breaks (DSB) for recombinational DNA repair. Binds to DSBs and unwinds DNA via a highly rapid and processive ATP-dependent bidirectional helicase activity. Unwinds dsDNA until it encounters a Chi (crossover hotspot instigator) sequence from the 3' direction. Cuts ssDNA a few nucleotides 3' to the Chi site. The properties and activities of the enzyme are changed at Chi. The Chi-altered holoenzyme produces a long 3'-ssDNA overhang and facilitates RecA-binding to the ssDNA for homologous DNA recombination and repair. Holoenzyme degrades any linearized DNA that is unable to undergo homologous recombination. In the holoenzyme this subunit recognizes the wild-type Chi sequence, and when added to isolated RecB increases its ATP-dependent helicase processivity.</text>
</comment>
<dbReference type="EMBL" id="JBHRSD010000046">
    <property type="protein sequence ID" value="MFC3034626.1"/>
    <property type="molecule type" value="Genomic_DNA"/>
</dbReference>
<dbReference type="Proteomes" id="UP001595453">
    <property type="component" value="Unassembled WGS sequence"/>
</dbReference>
<dbReference type="PANTHER" id="PTHR30591">
    <property type="entry name" value="RECBCD ENZYME SUBUNIT RECC"/>
    <property type="match status" value="1"/>
</dbReference>
<evidence type="ECO:0000256" key="8">
    <source>
        <dbReference type="ARBA" id="ARBA00023125"/>
    </source>
</evidence>
<proteinExistence type="inferred from homology"/>
<dbReference type="InterPro" id="IPR013986">
    <property type="entry name" value="DExx_box_DNA_helicase_dom_sf"/>
</dbReference>
<dbReference type="Pfam" id="PF17946">
    <property type="entry name" value="RecC_C"/>
    <property type="match status" value="1"/>
</dbReference>